<dbReference type="InterPro" id="IPR036397">
    <property type="entry name" value="RNaseH_sf"/>
</dbReference>
<dbReference type="EMBL" id="HG722839">
    <property type="protein sequence ID" value="CDJ63606.1"/>
    <property type="molecule type" value="Genomic_DNA"/>
</dbReference>
<dbReference type="Gene3D" id="3.30.420.10">
    <property type="entry name" value="Ribonuclease H-like superfamily/Ribonuclease H"/>
    <property type="match status" value="1"/>
</dbReference>
<dbReference type="PANTHER" id="PTHR35046:SF9">
    <property type="entry name" value="RNA-DIRECTED DNA POLYMERASE"/>
    <property type="match status" value="1"/>
</dbReference>
<dbReference type="GO" id="GO:0004190">
    <property type="term" value="F:aspartic-type endopeptidase activity"/>
    <property type="evidence" value="ECO:0007669"/>
    <property type="project" value="InterPro"/>
</dbReference>
<name>U6MHX2_9EIME</name>
<keyword evidence="7" id="KW-0479">Metal-binding</keyword>
<evidence type="ECO:0000256" key="2">
    <source>
        <dbReference type="ARBA" id="ARBA00022695"/>
    </source>
</evidence>
<evidence type="ECO:0000256" key="3">
    <source>
        <dbReference type="ARBA" id="ARBA00022722"/>
    </source>
</evidence>
<dbReference type="Pfam" id="PF00098">
    <property type="entry name" value="zf-CCHC"/>
    <property type="match status" value="1"/>
</dbReference>
<dbReference type="InterPro" id="IPR001969">
    <property type="entry name" value="Aspartic_peptidase_AS"/>
</dbReference>
<dbReference type="PROSITE" id="PS50994">
    <property type="entry name" value="INTEGRASE"/>
    <property type="match status" value="1"/>
</dbReference>
<keyword evidence="2" id="KW-0548">Nucleotidyltransferase</keyword>
<dbReference type="GO" id="GO:0006508">
    <property type="term" value="P:proteolysis"/>
    <property type="evidence" value="ECO:0007669"/>
    <property type="project" value="InterPro"/>
</dbReference>
<feature type="domain" description="CCHC-type" evidence="9">
    <location>
        <begin position="404"/>
        <end position="418"/>
    </location>
</feature>
<dbReference type="InterPro" id="IPR001584">
    <property type="entry name" value="Integrase_cat-core"/>
</dbReference>
<keyword evidence="12" id="KW-1185">Reference proteome</keyword>
<dbReference type="PANTHER" id="PTHR35046">
    <property type="entry name" value="ZINC KNUCKLE (CCHC-TYPE) FAMILY PROTEIN"/>
    <property type="match status" value="1"/>
</dbReference>
<keyword evidence="4" id="KW-0255">Endonuclease</keyword>
<proteinExistence type="predicted"/>
<evidence type="ECO:0000256" key="8">
    <source>
        <dbReference type="SAM" id="MobiDB-lite"/>
    </source>
</evidence>
<dbReference type="GO" id="GO:0004519">
    <property type="term" value="F:endonuclease activity"/>
    <property type="evidence" value="ECO:0007669"/>
    <property type="project" value="UniProtKB-KW"/>
</dbReference>
<dbReference type="VEuPathDB" id="ToxoDB:ENH_00045770"/>
<protein>
    <submittedName>
        <fullName evidence="11">Uncharacterized protein</fullName>
    </submittedName>
</protein>
<keyword evidence="7" id="KW-0862">Zinc</keyword>
<evidence type="ECO:0000256" key="4">
    <source>
        <dbReference type="ARBA" id="ARBA00022759"/>
    </source>
</evidence>
<keyword evidence="5" id="KW-0378">Hydrolase</keyword>
<keyword evidence="3" id="KW-0540">Nuclease</keyword>
<dbReference type="PROSITE" id="PS00141">
    <property type="entry name" value="ASP_PROTEASE"/>
    <property type="match status" value="1"/>
</dbReference>
<organism evidence="11 12">
    <name type="scientific">Eimeria necatrix</name>
    <dbReference type="NCBI Taxonomy" id="51315"/>
    <lineage>
        <taxon>Eukaryota</taxon>
        <taxon>Sar</taxon>
        <taxon>Alveolata</taxon>
        <taxon>Apicomplexa</taxon>
        <taxon>Conoidasida</taxon>
        <taxon>Coccidia</taxon>
        <taxon>Eucoccidiorida</taxon>
        <taxon>Eimeriorina</taxon>
        <taxon>Eimeriidae</taxon>
        <taxon>Eimeria</taxon>
    </lineage>
</organism>
<evidence type="ECO:0000256" key="5">
    <source>
        <dbReference type="ARBA" id="ARBA00022801"/>
    </source>
</evidence>
<feature type="compositionally biased region" description="Basic and acidic residues" evidence="8">
    <location>
        <begin position="131"/>
        <end position="140"/>
    </location>
</feature>
<dbReference type="GeneID" id="25474733"/>
<dbReference type="Gene3D" id="2.40.70.10">
    <property type="entry name" value="Acid Proteases"/>
    <property type="match status" value="1"/>
</dbReference>
<keyword evidence="6" id="KW-0695">RNA-directed DNA polymerase</keyword>
<dbReference type="PROSITE" id="PS50158">
    <property type="entry name" value="ZF_CCHC"/>
    <property type="match status" value="2"/>
</dbReference>
<dbReference type="GO" id="GO:0015074">
    <property type="term" value="P:DNA integration"/>
    <property type="evidence" value="ECO:0007669"/>
    <property type="project" value="InterPro"/>
</dbReference>
<dbReference type="InterPro" id="IPR021109">
    <property type="entry name" value="Peptidase_aspartic_dom_sf"/>
</dbReference>
<dbReference type="InterPro" id="IPR001878">
    <property type="entry name" value="Znf_CCHC"/>
</dbReference>
<reference evidence="11" key="1">
    <citation type="submission" date="2013-10" db="EMBL/GenBank/DDBJ databases">
        <title>Genomic analysis of the causative agents of coccidiosis in chickens.</title>
        <authorList>
            <person name="Reid A.J."/>
            <person name="Blake D."/>
            <person name="Billington K."/>
            <person name="Browne H."/>
            <person name="Dunn M."/>
            <person name="Hung S."/>
            <person name="Kawahara F."/>
            <person name="Miranda-Saavedra D."/>
            <person name="Mourier T."/>
            <person name="Nagra H."/>
            <person name="Otto T.D."/>
            <person name="Rawlings N."/>
            <person name="Sanchez A."/>
            <person name="Sanders M."/>
            <person name="Subramaniam C."/>
            <person name="Tay Y."/>
            <person name="Dear P."/>
            <person name="Doerig C."/>
            <person name="Gruber A."/>
            <person name="Parkinson J."/>
            <person name="Shirley M."/>
            <person name="Wan K.L."/>
            <person name="Berriman M."/>
            <person name="Tomley F."/>
            <person name="Pain A."/>
        </authorList>
    </citation>
    <scope>NUCLEOTIDE SEQUENCE [LARGE SCALE GENOMIC DNA]</scope>
    <source>
        <strain evidence="11">Houghton</strain>
    </source>
</reference>
<gene>
    <name evidence="11" type="ORF">ENH_00045770</name>
</gene>
<reference evidence="11" key="2">
    <citation type="submission" date="2013-10" db="EMBL/GenBank/DDBJ databases">
        <authorList>
            <person name="Aslett M."/>
        </authorList>
    </citation>
    <scope>NUCLEOTIDE SEQUENCE [LARGE SCALE GENOMIC DNA]</scope>
    <source>
        <strain evidence="11">Houghton</strain>
    </source>
</reference>
<dbReference type="SUPFAM" id="SSF50630">
    <property type="entry name" value="Acid proteases"/>
    <property type="match status" value="1"/>
</dbReference>
<evidence type="ECO:0000256" key="1">
    <source>
        <dbReference type="ARBA" id="ARBA00022679"/>
    </source>
</evidence>
<dbReference type="InterPro" id="IPR036875">
    <property type="entry name" value="Znf_CCHC_sf"/>
</dbReference>
<dbReference type="OrthoDB" id="7763684at2759"/>
<dbReference type="SUPFAM" id="SSF53098">
    <property type="entry name" value="Ribonuclease H-like"/>
    <property type="match status" value="1"/>
</dbReference>
<evidence type="ECO:0000313" key="11">
    <source>
        <dbReference type="EMBL" id="CDJ63606.1"/>
    </source>
</evidence>
<feature type="domain" description="CCHC-type" evidence="9">
    <location>
        <begin position="376"/>
        <end position="391"/>
    </location>
</feature>
<dbReference type="RefSeq" id="XP_013440968.1">
    <property type="nucleotide sequence ID" value="XM_013585514.1"/>
</dbReference>
<dbReference type="AlphaFoldDB" id="U6MHX2"/>
<dbReference type="Gene3D" id="4.10.60.10">
    <property type="entry name" value="Zinc finger, CCHC-type"/>
    <property type="match status" value="1"/>
</dbReference>
<dbReference type="SMART" id="SM00343">
    <property type="entry name" value="ZnF_C2HC"/>
    <property type="match status" value="2"/>
</dbReference>
<dbReference type="Proteomes" id="UP000030754">
    <property type="component" value="Unassembled WGS sequence"/>
</dbReference>
<dbReference type="GO" id="GO:0003676">
    <property type="term" value="F:nucleic acid binding"/>
    <property type="evidence" value="ECO:0007669"/>
    <property type="project" value="InterPro"/>
</dbReference>
<dbReference type="GO" id="GO:0003964">
    <property type="term" value="F:RNA-directed DNA polymerase activity"/>
    <property type="evidence" value="ECO:0007669"/>
    <property type="project" value="UniProtKB-KW"/>
</dbReference>
<dbReference type="InterPro" id="IPR012337">
    <property type="entry name" value="RNaseH-like_sf"/>
</dbReference>
<keyword evidence="1" id="KW-0808">Transferase</keyword>
<evidence type="ECO:0000259" key="10">
    <source>
        <dbReference type="PROSITE" id="PS50994"/>
    </source>
</evidence>
<sequence length="772" mass="86222">MDFGLQVQSVHLSQTSPGTIRSNDADQLFTTVMAPQAQRVTINISTEHPTPAARDKECALVHIKRKVPKGIQVGMDTHLRNGKEVQPPPEPNGGMPNVVVSSKETAGHPIESKRTEPGSDIARVGRPMPRNQDRDVGGRKEPEMNRVWMKPEMAEFFRRLAFQVARGIVEEAQRPIEYEDGKNMRDFLDLVELDFTERGLEQRQWGEQLKRYLTGDALGYWLYLRRSGVPLTDWEELRQRFCAQFCISLERMKVMIAKNVWRGDHRAYSARFADIVAQGVSVAPDLLVGYYLANLPDEILREITQGGTRKFADWQEAAAALATTVAPWKDLCEDRLRFQRDLEDAKRRWTKGGREPGPLRARESRENRWNDAADLRCYACSGRGHVGRDCPLRSGATRRPGETCSRCGGWDHYARDCPTPARLRAEPARQRRPQPTRPNVDPVGPSHGRVEPLREMTVLGGLVEVADSQCEALLDTGASRSFIGPGAVERLQLKARKLPEECVLANGAHLRIDRVVKGLTMRFGATRLAGDFLVGPVPYDLVRTLAEQAYDILAKQVADMTREEATALLRPPSKRYKPPSKGKRKAVVAAPIQQAPESAACIRHQLLIPSRRWSHVNLDFVTDLRLTTTGHDAILVVVDSLSKMAHFIPAKKSHSAADTVELLAARLIRYHGFPDVLISDRDPRFQSEADEREWEGLLPALELAYNTASHSSTELSPFEIMSGENPLTAADLDIVAALAPPLTPPYDETFPAALRSCTEPHPPGKVASEILR</sequence>
<dbReference type="GO" id="GO:0008270">
    <property type="term" value="F:zinc ion binding"/>
    <property type="evidence" value="ECO:0007669"/>
    <property type="project" value="UniProtKB-KW"/>
</dbReference>
<evidence type="ECO:0000313" key="12">
    <source>
        <dbReference type="Proteomes" id="UP000030754"/>
    </source>
</evidence>
<accession>U6MHX2</accession>
<feature type="region of interest" description="Disordered" evidence="8">
    <location>
        <begin position="425"/>
        <end position="449"/>
    </location>
</feature>
<dbReference type="Pfam" id="PF13650">
    <property type="entry name" value="Asp_protease_2"/>
    <property type="match status" value="1"/>
</dbReference>
<feature type="region of interest" description="Disordered" evidence="8">
    <location>
        <begin position="105"/>
        <end position="140"/>
    </location>
</feature>
<feature type="domain" description="Integrase catalytic" evidence="10">
    <location>
        <begin position="605"/>
        <end position="714"/>
    </location>
</feature>
<evidence type="ECO:0000256" key="6">
    <source>
        <dbReference type="ARBA" id="ARBA00022918"/>
    </source>
</evidence>
<dbReference type="SUPFAM" id="SSF57756">
    <property type="entry name" value="Retrovirus zinc finger-like domains"/>
    <property type="match status" value="1"/>
</dbReference>
<evidence type="ECO:0000256" key="7">
    <source>
        <dbReference type="PROSITE-ProRule" id="PRU00047"/>
    </source>
</evidence>
<keyword evidence="7" id="KW-0863">Zinc-finger</keyword>
<evidence type="ECO:0000259" key="9">
    <source>
        <dbReference type="PROSITE" id="PS50158"/>
    </source>
</evidence>